<protein>
    <recommendedName>
        <fullName evidence="4">DUF1579 domain-containing protein</fullName>
    </recommendedName>
</protein>
<accession>A0ABT0ML25</accession>
<organism evidence="2 3">
    <name type="scientific">Luteimonas galliterrae</name>
    <dbReference type="NCBI Taxonomy" id="2940486"/>
    <lineage>
        <taxon>Bacteria</taxon>
        <taxon>Pseudomonadati</taxon>
        <taxon>Pseudomonadota</taxon>
        <taxon>Gammaproteobacteria</taxon>
        <taxon>Lysobacterales</taxon>
        <taxon>Lysobacteraceae</taxon>
        <taxon>Luteimonas</taxon>
    </lineage>
</organism>
<feature type="chain" id="PRO_5047135486" description="DUF1579 domain-containing protein" evidence="1">
    <location>
        <begin position="19"/>
        <end position="161"/>
    </location>
</feature>
<evidence type="ECO:0000313" key="3">
    <source>
        <dbReference type="Proteomes" id="UP001431217"/>
    </source>
</evidence>
<evidence type="ECO:0000313" key="2">
    <source>
        <dbReference type="EMBL" id="MCL1635583.1"/>
    </source>
</evidence>
<evidence type="ECO:0008006" key="4">
    <source>
        <dbReference type="Google" id="ProtNLM"/>
    </source>
</evidence>
<sequence length="161" mass="17671">MRRAIALALALGFGSAHADVWESLSGRWAGEGKVSGMTASIELEFRSALDGSGWHLTFYNRMQAADGKVWPFRAEAFYLCGKDGVCRGHWYDTRGITLPLQTASRDDRLVVEWGDDATERGRTTYRIGAGGALEITDEVRGEKGDWSVFGHTRAVRAASTL</sequence>
<keyword evidence="1" id="KW-0732">Signal</keyword>
<reference evidence="2 3" key="1">
    <citation type="submission" date="2022-05" db="EMBL/GenBank/DDBJ databases">
        <title>Luteimonas sp. SX5, whole genome shotgun sequencing project.</title>
        <authorList>
            <person name="Zhao G."/>
            <person name="Shen L."/>
        </authorList>
    </citation>
    <scope>NUCLEOTIDE SEQUENCE [LARGE SCALE GENOMIC DNA]</scope>
    <source>
        <strain evidence="2 3">SX5</strain>
    </source>
</reference>
<dbReference type="EMBL" id="JAMBEP010000003">
    <property type="protein sequence ID" value="MCL1635583.1"/>
    <property type="molecule type" value="Genomic_DNA"/>
</dbReference>
<evidence type="ECO:0000256" key="1">
    <source>
        <dbReference type="SAM" id="SignalP"/>
    </source>
</evidence>
<feature type="signal peptide" evidence="1">
    <location>
        <begin position="1"/>
        <end position="18"/>
    </location>
</feature>
<dbReference type="Proteomes" id="UP001431217">
    <property type="component" value="Unassembled WGS sequence"/>
</dbReference>
<comment type="caution">
    <text evidence="2">The sequence shown here is derived from an EMBL/GenBank/DDBJ whole genome shotgun (WGS) entry which is preliminary data.</text>
</comment>
<name>A0ABT0ML25_9GAMM</name>
<gene>
    <name evidence="2" type="ORF">M2650_13220</name>
</gene>
<keyword evidence="3" id="KW-1185">Reference proteome</keyword>
<proteinExistence type="predicted"/>